<dbReference type="PANTHER" id="PTHR42748:SF31">
    <property type="entry name" value="NMRA-LIKE DOMAIN-CONTAINING PROTEIN-RELATED"/>
    <property type="match status" value="1"/>
</dbReference>
<evidence type="ECO:0000259" key="3">
    <source>
        <dbReference type="Pfam" id="PF05368"/>
    </source>
</evidence>
<accession>A0A8H4IQX9</accession>
<dbReference type="InterPro" id="IPR008030">
    <property type="entry name" value="NmrA-like"/>
</dbReference>
<dbReference type="EMBL" id="WWBZ02000073">
    <property type="protein sequence ID" value="KAF4302201.1"/>
    <property type="molecule type" value="Genomic_DNA"/>
</dbReference>
<organism evidence="5 6">
    <name type="scientific">Botryosphaeria dothidea</name>
    <dbReference type="NCBI Taxonomy" id="55169"/>
    <lineage>
        <taxon>Eukaryota</taxon>
        <taxon>Fungi</taxon>
        <taxon>Dikarya</taxon>
        <taxon>Ascomycota</taxon>
        <taxon>Pezizomycotina</taxon>
        <taxon>Dothideomycetes</taxon>
        <taxon>Dothideomycetes incertae sedis</taxon>
        <taxon>Botryosphaeriales</taxon>
        <taxon>Botryosphaeriaceae</taxon>
        <taxon>Botryosphaeria</taxon>
    </lineage>
</organism>
<name>A0A8H4IQX9_9PEZI</name>
<dbReference type="EMBL" id="WWBZ02000040">
    <property type="protein sequence ID" value="KAF4305730.1"/>
    <property type="molecule type" value="Genomic_DNA"/>
</dbReference>
<evidence type="ECO:0000256" key="2">
    <source>
        <dbReference type="ARBA" id="ARBA00022857"/>
    </source>
</evidence>
<sequence>MSVNHENYLLLITCASGKQASHLLPLVYGKWKRLRLVVNSPSSEDRLRKQYPEADVTRANLEHPGEARRIMSGVATVFHIGPSFHPHETEIGYFMVDAAIEEAKNGTFKHFVYSSVLNTQLRKMMNHDCKRYVEEYLMESDLDYTILQPTHFMDMFPAGLLLSQSEPVYRANWNTSIRFSFIALQDLAEAAAKVVGEREKHYMAQYPLCSTHALSYDEVINIVGQEMGKNITVETRTVVEAADALLALLFGSAEKAHPRARDAAHRMILFYNYHGLKGNPNVLEWLIGRKATTHQSWTRVQIEIATAKTT</sequence>
<dbReference type="AlphaFoldDB" id="A0A8H4IQX9"/>
<evidence type="ECO:0000313" key="5">
    <source>
        <dbReference type="EMBL" id="KAF4305730.1"/>
    </source>
</evidence>
<comment type="similarity">
    <text evidence="1">Belongs to the NmrA-type oxidoreductase family.</text>
</comment>
<feature type="domain" description="NmrA-like" evidence="3">
    <location>
        <begin position="9"/>
        <end position="241"/>
    </location>
</feature>
<keyword evidence="2" id="KW-0521">NADP</keyword>
<dbReference type="OrthoDB" id="419598at2759"/>
<dbReference type="InterPro" id="IPR051164">
    <property type="entry name" value="NmrA-like_oxidored"/>
</dbReference>
<comment type="caution">
    <text evidence="5">The sequence shown here is derived from an EMBL/GenBank/DDBJ whole genome shotgun (WGS) entry which is preliminary data.</text>
</comment>
<evidence type="ECO:0000256" key="1">
    <source>
        <dbReference type="ARBA" id="ARBA00006328"/>
    </source>
</evidence>
<dbReference type="Gene3D" id="3.40.50.720">
    <property type="entry name" value="NAD(P)-binding Rossmann-like Domain"/>
    <property type="match status" value="1"/>
</dbReference>
<protein>
    <submittedName>
        <fullName evidence="5">Putative nucleoside-diphosphate-sugar epimerase protein</fullName>
    </submittedName>
</protein>
<evidence type="ECO:0000313" key="6">
    <source>
        <dbReference type="Proteomes" id="UP000572817"/>
    </source>
</evidence>
<dbReference type="InterPro" id="IPR036291">
    <property type="entry name" value="NAD(P)-bd_dom_sf"/>
</dbReference>
<dbReference type="Proteomes" id="UP000572817">
    <property type="component" value="Unassembled WGS sequence"/>
</dbReference>
<dbReference type="PANTHER" id="PTHR42748">
    <property type="entry name" value="NITROGEN METABOLITE REPRESSION PROTEIN NMRA FAMILY MEMBER"/>
    <property type="match status" value="1"/>
</dbReference>
<keyword evidence="6" id="KW-1185">Reference proteome</keyword>
<dbReference type="Gene3D" id="3.90.25.10">
    <property type="entry name" value="UDP-galactose 4-epimerase, domain 1"/>
    <property type="match status" value="1"/>
</dbReference>
<proteinExistence type="inferred from homology"/>
<dbReference type="Pfam" id="PF05368">
    <property type="entry name" value="NmrA"/>
    <property type="match status" value="1"/>
</dbReference>
<reference evidence="5 6" key="1">
    <citation type="submission" date="2020-04" db="EMBL/GenBank/DDBJ databases">
        <title>Genome Assembly and Annotation of Botryosphaeria dothidea sdau 11-99, a Latent Pathogen of Apple Fruit Ring Rot in China.</title>
        <authorList>
            <person name="Yu C."/>
            <person name="Diao Y."/>
            <person name="Lu Q."/>
            <person name="Zhao J."/>
            <person name="Cui S."/>
            <person name="Peng C."/>
            <person name="He B."/>
            <person name="Liu H."/>
        </authorList>
    </citation>
    <scope>NUCLEOTIDE SEQUENCE [LARGE SCALE GENOMIC DNA]</scope>
    <source>
        <strain evidence="6">sdau11-99</strain>
        <strain evidence="5">Sdau11-99</strain>
    </source>
</reference>
<evidence type="ECO:0000313" key="4">
    <source>
        <dbReference type="EMBL" id="KAF4302201.1"/>
    </source>
</evidence>
<dbReference type="GO" id="GO:0005634">
    <property type="term" value="C:nucleus"/>
    <property type="evidence" value="ECO:0007669"/>
    <property type="project" value="TreeGrafter"/>
</dbReference>
<dbReference type="SUPFAM" id="SSF51735">
    <property type="entry name" value="NAD(P)-binding Rossmann-fold domains"/>
    <property type="match status" value="1"/>
</dbReference>
<gene>
    <name evidence="5" type="ORF">GTA08_BOTSDO06221</name>
    <name evidence="4" type="ORF">GTA08_BOTSDO10278</name>
</gene>